<sequence>MLTAATTSASPAPALARRRRLRPLAVQHPQSRPSPTGQHCGLPKDQDPDGARPPGEGYKLRGPGTCGTEGSESRRSFTMAVRGIGVRSGRPPCGPRSRAMNAAPLLVVPAGAPPSQPVGGLLREDRLDDGHGEGRQATELAWHPSSSVKDLSPPARAGARREKNSRAACPSSSPFVVADLRRVSPVTWAGMPSCLSASLMISPRYHWAEVGKCWMNQLTIFARGTNRRLSERPDRRAGVDRSAGLLPRQLGPGGRGGIRHPENVGCPFPPPARHRPCHGRRRHHLPGLLPKRQHPVAVGRHVPL</sequence>
<dbReference type="HOGENOM" id="CLU_915031_0_0_11"/>
<dbReference type="AlphaFoldDB" id="A0A089XMI8"/>
<organism evidence="2 3">
    <name type="scientific">Streptomyces glaucescens</name>
    <dbReference type="NCBI Taxonomy" id="1907"/>
    <lineage>
        <taxon>Bacteria</taxon>
        <taxon>Bacillati</taxon>
        <taxon>Actinomycetota</taxon>
        <taxon>Actinomycetes</taxon>
        <taxon>Kitasatosporales</taxon>
        <taxon>Streptomycetaceae</taxon>
        <taxon>Streptomyces</taxon>
    </lineage>
</organism>
<evidence type="ECO:0000256" key="1">
    <source>
        <dbReference type="SAM" id="MobiDB-lite"/>
    </source>
</evidence>
<reference evidence="3" key="1">
    <citation type="journal article" date="2015" name="J. Biotechnol.">
        <title>Complete genome sequence of the actinobacterium Streptomyces glaucescens GLA.O (DSM 40922) consisting of a linear chromosome and one linear plasmid.</title>
        <authorList>
            <person name="Ortseifen V."/>
            <person name="Winkler A."/>
            <person name="Albersmeier A."/>
            <person name="Wendler S."/>
            <person name="Puhler A."/>
            <person name="Kalinowski J."/>
            <person name="Ruckert C."/>
        </authorList>
    </citation>
    <scope>NUCLEOTIDE SEQUENCE [LARGE SCALE GENOMIC DNA]</scope>
    <source>
        <strain evidence="3">DSM 40922 / GLA O</strain>
    </source>
</reference>
<evidence type="ECO:0000313" key="2">
    <source>
        <dbReference type="EMBL" id="AIS02415.1"/>
    </source>
</evidence>
<dbReference type="EMBL" id="CP009438">
    <property type="protein sequence ID" value="AIS02415.1"/>
    <property type="molecule type" value="Genomic_DNA"/>
</dbReference>
<feature type="region of interest" description="Disordered" evidence="1">
    <location>
        <begin position="124"/>
        <end position="171"/>
    </location>
</feature>
<gene>
    <name evidence="2" type="ORF">SGLAU_32415</name>
</gene>
<protein>
    <submittedName>
        <fullName evidence="2">Uncharacterized protein</fullName>
    </submittedName>
</protein>
<proteinExistence type="predicted"/>
<feature type="compositionally biased region" description="Low complexity" evidence="1">
    <location>
        <begin position="1"/>
        <end position="15"/>
    </location>
</feature>
<evidence type="ECO:0000313" key="3">
    <source>
        <dbReference type="Proteomes" id="UP000029482"/>
    </source>
</evidence>
<feature type="region of interest" description="Disordered" evidence="1">
    <location>
        <begin position="1"/>
        <end position="95"/>
    </location>
</feature>
<feature type="region of interest" description="Disordered" evidence="1">
    <location>
        <begin position="231"/>
        <end position="270"/>
    </location>
</feature>
<name>A0A089XMI8_STRGA</name>
<accession>A0A089XMI8</accession>
<feature type="compositionally biased region" description="Basic and acidic residues" evidence="1">
    <location>
        <begin position="124"/>
        <end position="136"/>
    </location>
</feature>
<keyword evidence="3" id="KW-1185">Reference proteome</keyword>
<feature type="compositionally biased region" description="Polar residues" evidence="1">
    <location>
        <begin position="28"/>
        <end position="37"/>
    </location>
</feature>
<dbReference type="Proteomes" id="UP000029482">
    <property type="component" value="Chromosome"/>
</dbReference>
<dbReference type="KEGG" id="sgu:SGLAU_32415"/>